<feature type="transmembrane region" description="Helical" evidence="9">
    <location>
        <begin position="34"/>
        <end position="54"/>
    </location>
</feature>
<dbReference type="InterPro" id="IPR003661">
    <property type="entry name" value="HisK_dim/P_dom"/>
</dbReference>
<evidence type="ECO:0000256" key="6">
    <source>
        <dbReference type="ARBA" id="ARBA00022777"/>
    </source>
</evidence>
<dbReference type="PANTHER" id="PTHR43047:SF9">
    <property type="entry name" value="HISTIDINE KINASE"/>
    <property type="match status" value="1"/>
</dbReference>
<evidence type="ECO:0000259" key="11">
    <source>
        <dbReference type="PROSITE" id="PS50110"/>
    </source>
</evidence>
<dbReference type="FunFam" id="3.30.565.10:FF:000049">
    <property type="entry name" value="Two-component sensor histidine kinase"/>
    <property type="match status" value="1"/>
</dbReference>
<dbReference type="PROSITE" id="PS50885">
    <property type="entry name" value="HAMP"/>
    <property type="match status" value="1"/>
</dbReference>
<dbReference type="GO" id="GO:0005886">
    <property type="term" value="C:plasma membrane"/>
    <property type="evidence" value="ECO:0007669"/>
    <property type="project" value="TreeGrafter"/>
</dbReference>
<feature type="domain" description="HAMP" evidence="14">
    <location>
        <begin position="330"/>
        <end position="383"/>
    </location>
</feature>
<dbReference type="SMART" id="SM00448">
    <property type="entry name" value="REC"/>
    <property type="match status" value="1"/>
</dbReference>
<evidence type="ECO:0000256" key="8">
    <source>
        <dbReference type="SAM" id="Coils"/>
    </source>
</evidence>
<geneLocation type="plasmid" evidence="15">
    <name>p1</name>
</geneLocation>
<dbReference type="CDD" id="cd00082">
    <property type="entry name" value="HisKA"/>
    <property type="match status" value="1"/>
</dbReference>
<keyword evidence="6" id="KW-0418">Kinase</keyword>
<dbReference type="Pfam" id="PF00072">
    <property type="entry name" value="Response_reg"/>
    <property type="match status" value="1"/>
</dbReference>
<dbReference type="InterPro" id="IPR000014">
    <property type="entry name" value="PAS"/>
</dbReference>
<dbReference type="Proteomes" id="UP000298693">
    <property type="component" value="Plasmid p1"/>
</dbReference>
<dbReference type="CDD" id="cd12914">
    <property type="entry name" value="PDC1_DGC_like"/>
    <property type="match status" value="1"/>
</dbReference>
<dbReference type="SUPFAM" id="SSF158472">
    <property type="entry name" value="HAMP domain-like"/>
    <property type="match status" value="1"/>
</dbReference>
<dbReference type="InterPro" id="IPR013767">
    <property type="entry name" value="PAS_fold"/>
</dbReference>
<dbReference type="InterPro" id="IPR036097">
    <property type="entry name" value="HisK_dim/P_sf"/>
</dbReference>
<feature type="domain" description="PAS" evidence="12">
    <location>
        <begin position="517"/>
        <end position="561"/>
    </location>
</feature>
<dbReference type="EMBL" id="CP032346">
    <property type="protein sequence ID" value="QCO17678.1"/>
    <property type="molecule type" value="Genomic_DNA"/>
</dbReference>
<evidence type="ECO:0000259" key="14">
    <source>
        <dbReference type="PROSITE" id="PS50885"/>
    </source>
</evidence>
<evidence type="ECO:0000256" key="3">
    <source>
        <dbReference type="ARBA" id="ARBA00012438"/>
    </source>
</evidence>
<dbReference type="Gene3D" id="3.30.565.10">
    <property type="entry name" value="Histidine kinase-like ATPase, C-terminal domain"/>
    <property type="match status" value="1"/>
</dbReference>
<protein>
    <recommendedName>
        <fullName evidence="3">histidine kinase</fullName>
        <ecNumber evidence="3">2.7.13.3</ecNumber>
    </recommendedName>
</protein>
<dbReference type="PRINTS" id="PR00344">
    <property type="entry name" value="BCTRLSENSOR"/>
</dbReference>
<dbReference type="SUPFAM" id="SSF52172">
    <property type="entry name" value="CheY-like"/>
    <property type="match status" value="1"/>
</dbReference>
<dbReference type="NCBIfam" id="TIGR00229">
    <property type="entry name" value="sensory_box"/>
    <property type="match status" value="2"/>
</dbReference>
<name>A0A4D8R3L8_AZOBR</name>
<dbReference type="Gene3D" id="3.40.50.2300">
    <property type="match status" value="1"/>
</dbReference>
<dbReference type="Gene3D" id="1.10.287.130">
    <property type="match status" value="1"/>
</dbReference>
<dbReference type="SUPFAM" id="SSF55785">
    <property type="entry name" value="PYP-like sensor domain (PAS domain)"/>
    <property type="match status" value="2"/>
</dbReference>
<dbReference type="GO" id="GO:0006355">
    <property type="term" value="P:regulation of DNA-templated transcription"/>
    <property type="evidence" value="ECO:0007669"/>
    <property type="project" value="InterPro"/>
</dbReference>
<proteinExistence type="predicted"/>
<feature type="transmembrane region" description="Helical" evidence="9">
    <location>
        <begin position="310"/>
        <end position="332"/>
    </location>
</feature>
<dbReference type="InterPro" id="IPR011006">
    <property type="entry name" value="CheY-like_superfamily"/>
</dbReference>
<dbReference type="PROSITE" id="PS50112">
    <property type="entry name" value="PAS"/>
    <property type="match status" value="2"/>
</dbReference>
<dbReference type="InterPro" id="IPR035965">
    <property type="entry name" value="PAS-like_dom_sf"/>
</dbReference>
<evidence type="ECO:0000256" key="2">
    <source>
        <dbReference type="ARBA" id="ARBA00004370"/>
    </source>
</evidence>
<dbReference type="Pfam" id="PF00512">
    <property type="entry name" value="HisKA"/>
    <property type="match status" value="1"/>
</dbReference>
<dbReference type="InterPro" id="IPR003660">
    <property type="entry name" value="HAMP_dom"/>
</dbReference>
<evidence type="ECO:0000259" key="10">
    <source>
        <dbReference type="PROSITE" id="PS50109"/>
    </source>
</evidence>
<dbReference type="InterPro" id="IPR001789">
    <property type="entry name" value="Sig_transdc_resp-reg_receiver"/>
</dbReference>
<evidence type="ECO:0000313" key="15">
    <source>
        <dbReference type="EMBL" id="QCO17678.1"/>
    </source>
</evidence>
<dbReference type="InterPro" id="IPR000700">
    <property type="entry name" value="PAS-assoc_C"/>
</dbReference>
<dbReference type="Pfam" id="PF08448">
    <property type="entry name" value="PAS_4"/>
    <property type="match status" value="1"/>
</dbReference>
<dbReference type="SMART" id="SM00304">
    <property type="entry name" value="HAMP"/>
    <property type="match status" value="1"/>
</dbReference>
<keyword evidence="5" id="KW-0808">Transferase</keyword>
<keyword evidence="15" id="KW-0614">Plasmid</keyword>
<dbReference type="AlphaFoldDB" id="A0A4D8R3L8"/>
<evidence type="ECO:0000259" key="13">
    <source>
        <dbReference type="PROSITE" id="PS50113"/>
    </source>
</evidence>
<accession>A0A4D8R3L8</accession>
<comment type="catalytic activity">
    <reaction evidence="1">
        <text>ATP + protein L-histidine = ADP + protein N-phospho-L-histidine.</text>
        <dbReference type="EC" id="2.7.13.3"/>
    </reaction>
</comment>
<dbReference type="CDD" id="cd00156">
    <property type="entry name" value="REC"/>
    <property type="match status" value="1"/>
</dbReference>
<feature type="domain" description="Response regulatory" evidence="11">
    <location>
        <begin position="889"/>
        <end position="1006"/>
    </location>
</feature>
<evidence type="ECO:0000313" key="16">
    <source>
        <dbReference type="Proteomes" id="UP000298693"/>
    </source>
</evidence>
<sequence>MTACIGPGVPFVPWEVQGFAVPFRRAVPGPPMSILTRLVLLVLLASLPAIGILAHNSLTAIEAGERQAEAEARRLLTLIQDEQQRVVEGMRGVLVTVAELAPRLAVDPQQCSSTLNRLRDRLPRVKGIALTDLDGAVRCASDAKLNGLMVAALPHIRMALYGQGFVVGDYAVRRTDGRPVLPFAAPYADGTGRMAGVVSIALDAGWLREYLAEKPLPPNAMLVLADRNGTVLGRFPGSDDQRVGKPLPEPLMALLRAPSDGVAEVAGLDGEPRIMAYAPVDQKVRELFLAVGLDRTEALRPVTAAAERSAFLLALAAALSLAAAWVGARLFVLRPVARLKRVVERWSAGDRSARIGRPADRSEIGALGRAFDSMAQELQARELARDAAHAAEHRMAAILAASTDAVVELDHEGRVTFANEKAARLFGDGGDLVGHVFVALLPPGVAEPFTARFRDALDRGEPEEFEIRLGGVERQGGEEGSGGDWYALRLFATGDRLAVYAQDVTRRKEDERAIRRAVERHRSLLETAADAILLVDARGTVHTYNRGAERIFGHRPADAVGTDVRRLIPDGLVSEPLSTDRLAGGVAREVEGRRRDGLAVPLELSLSAWSDGGDRFFTAILRDITERKRTESALRRAKEQAERANRAKSRFLAAASHDLRQPVQSLFFLTSALGEQTLGTPAHGTLKTMQQALEALKRLLDGLLDISKLDAGVVEPVITTVAIQPLFERLAAEYAPEAARRGLTLRVAPTTLHARSDPMLLERVVRNLLDNALRYTGRGGVVLGVRRSRRRFHIAVCDSGAGIPPDRQEDIFEEFTQLGNPERDREKGLGLGLAIVRRLCALLGHSVTLRSRPGSGSSFLVTVPAAEPPRPPVTTVPAVGRTEGGGSRLVLIIDDEVIILMGLRAMLEGWGYEVIAATAGDEAIRLLDEAGRRPDVILADYRLRHGKTGPEALRAIHAHCRAAIPSIILTGDTAPERIVEAQRSGFAILHKPVSSHHLKQVVAEAGGR</sequence>
<dbReference type="SUPFAM" id="SSF47384">
    <property type="entry name" value="Homodimeric domain of signal transducing histidine kinase"/>
    <property type="match status" value="1"/>
</dbReference>
<dbReference type="SMART" id="SM00387">
    <property type="entry name" value="HATPase_c"/>
    <property type="match status" value="1"/>
</dbReference>
<feature type="domain" description="PAS" evidence="12">
    <location>
        <begin position="391"/>
        <end position="427"/>
    </location>
</feature>
<keyword evidence="9" id="KW-0472">Membrane</keyword>
<keyword evidence="4 7" id="KW-0597">Phosphoprotein</keyword>
<evidence type="ECO:0000256" key="1">
    <source>
        <dbReference type="ARBA" id="ARBA00000085"/>
    </source>
</evidence>
<organism evidence="15 16">
    <name type="scientific">Azospirillum brasilense</name>
    <dbReference type="NCBI Taxonomy" id="192"/>
    <lineage>
        <taxon>Bacteria</taxon>
        <taxon>Pseudomonadati</taxon>
        <taxon>Pseudomonadota</taxon>
        <taxon>Alphaproteobacteria</taxon>
        <taxon>Rhodospirillales</taxon>
        <taxon>Azospirillaceae</taxon>
        <taxon>Azospirillum</taxon>
    </lineage>
</organism>
<dbReference type="EC" id="2.7.13.3" evidence="3"/>
<dbReference type="CDD" id="cd12915">
    <property type="entry name" value="PDC2_DGC_like"/>
    <property type="match status" value="1"/>
</dbReference>
<feature type="modified residue" description="4-aspartylphosphate" evidence="7">
    <location>
        <position position="940"/>
    </location>
</feature>
<reference evidence="15 16" key="1">
    <citation type="submission" date="2018-09" db="EMBL/GenBank/DDBJ databases">
        <title>Whole genome based analysis of evolution and adaptive divergence in Indian and Brazilian strains of Azospirillum brasilense.</title>
        <authorList>
            <person name="Singh C."/>
            <person name="Tripathi A.K."/>
        </authorList>
    </citation>
    <scope>NUCLEOTIDE SEQUENCE [LARGE SCALE GENOMIC DNA]</scope>
    <source>
        <strain evidence="15 16">MTCC4039</strain>
        <plasmid evidence="15 16">p1</plasmid>
    </source>
</reference>
<keyword evidence="9" id="KW-0812">Transmembrane</keyword>
<dbReference type="PANTHER" id="PTHR43047">
    <property type="entry name" value="TWO-COMPONENT HISTIDINE PROTEIN KINASE"/>
    <property type="match status" value="1"/>
</dbReference>
<feature type="domain" description="PAC" evidence="13">
    <location>
        <begin position="586"/>
        <end position="636"/>
    </location>
</feature>
<dbReference type="PROSITE" id="PS50109">
    <property type="entry name" value="HIS_KIN"/>
    <property type="match status" value="1"/>
</dbReference>
<dbReference type="InterPro" id="IPR004358">
    <property type="entry name" value="Sig_transdc_His_kin-like_C"/>
</dbReference>
<evidence type="ECO:0000256" key="7">
    <source>
        <dbReference type="PROSITE-ProRule" id="PRU00169"/>
    </source>
</evidence>
<evidence type="ECO:0000259" key="12">
    <source>
        <dbReference type="PROSITE" id="PS50112"/>
    </source>
</evidence>
<dbReference type="InterPro" id="IPR013656">
    <property type="entry name" value="PAS_4"/>
</dbReference>
<dbReference type="Pfam" id="PF00672">
    <property type="entry name" value="HAMP"/>
    <property type="match status" value="1"/>
</dbReference>
<dbReference type="PROSITE" id="PS50110">
    <property type="entry name" value="RESPONSE_REGULATORY"/>
    <property type="match status" value="1"/>
</dbReference>
<evidence type="ECO:0000256" key="5">
    <source>
        <dbReference type="ARBA" id="ARBA00022679"/>
    </source>
</evidence>
<feature type="domain" description="Histidine kinase" evidence="10">
    <location>
        <begin position="654"/>
        <end position="867"/>
    </location>
</feature>
<dbReference type="GO" id="GO:0009927">
    <property type="term" value="F:histidine phosphotransfer kinase activity"/>
    <property type="evidence" value="ECO:0007669"/>
    <property type="project" value="TreeGrafter"/>
</dbReference>
<feature type="coiled-coil region" evidence="8">
    <location>
        <begin position="627"/>
        <end position="654"/>
    </location>
</feature>
<dbReference type="SMART" id="SM00388">
    <property type="entry name" value="HisKA"/>
    <property type="match status" value="1"/>
</dbReference>
<keyword evidence="9" id="KW-1133">Transmembrane helix</keyword>
<gene>
    <name evidence="15" type="ORF">D3869_21020</name>
</gene>
<dbReference type="SUPFAM" id="SSF55874">
    <property type="entry name" value="ATPase domain of HSP90 chaperone/DNA topoisomerase II/histidine kinase"/>
    <property type="match status" value="1"/>
</dbReference>
<dbReference type="InterPro" id="IPR003594">
    <property type="entry name" value="HATPase_dom"/>
</dbReference>
<dbReference type="CDD" id="cd00130">
    <property type="entry name" value="PAS"/>
    <property type="match status" value="2"/>
</dbReference>
<dbReference type="Gene3D" id="3.30.450.20">
    <property type="entry name" value="PAS domain"/>
    <property type="match status" value="4"/>
</dbReference>
<dbReference type="Gene3D" id="6.10.340.10">
    <property type="match status" value="1"/>
</dbReference>
<dbReference type="InterPro" id="IPR005467">
    <property type="entry name" value="His_kinase_dom"/>
</dbReference>
<dbReference type="Pfam" id="PF02518">
    <property type="entry name" value="HATPase_c"/>
    <property type="match status" value="1"/>
</dbReference>
<dbReference type="CDD" id="cd06225">
    <property type="entry name" value="HAMP"/>
    <property type="match status" value="1"/>
</dbReference>
<dbReference type="SMART" id="SM00091">
    <property type="entry name" value="PAS"/>
    <property type="match status" value="2"/>
</dbReference>
<dbReference type="InterPro" id="IPR036890">
    <property type="entry name" value="HATPase_C_sf"/>
</dbReference>
<evidence type="ECO:0000256" key="4">
    <source>
        <dbReference type="ARBA" id="ARBA00022553"/>
    </source>
</evidence>
<comment type="subcellular location">
    <subcellularLocation>
        <location evidence="2">Membrane</location>
    </subcellularLocation>
</comment>
<dbReference type="Pfam" id="PF00989">
    <property type="entry name" value="PAS"/>
    <property type="match status" value="1"/>
</dbReference>
<dbReference type="GO" id="GO:0000155">
    <property type="term" value="F:phosphorelay sensor kinase activity"/>
    <property type="evidence" value="ECO:0007669"/>
    <property type="project" value="InterPro"/>
</dbReference>
<keyword evidence="8" id="KW-0175">Coiled coil</keyword>
<dbReference type="PROSITE" id="PS50113">
    <property type="entry name" value="PAC"/>
    <property type="match status" value="1"/>
</dbReference>
<evidence type="ECO:0000256" key="9">
    <source>
        <dbReference type="SAM" id="Phobius"/>
    </source>
</evidence>